<dbReference type="Pfam" id="PF25917">
    <property type="entry name" value="BSH_RND"/>
    <property type="match status" value="1"/>
</dbReference>
<keyword evidence="2" id="KW-0175">Coiled coil</keyword>
<dbReference type="EMBL" id="JAYGIL010000012">
    <property type="protein sequence ID" value="MEA5403574.1"/>
    <property type="molecule type" value="Genomic_DNA"/>
</dbReference>
<dbReference type="InterPro" id="IPR058626">
    <property type="entry name" value="MdtA-like_b-barrel"/>
</dbReference>
<feature type="domain" description="Multidrug resistance protein MdtA-like barrel-sandwich hybrid" evidence="4">
    <location>
        <begin position="67"/>
        <end position="206"/>
    </location>
</feature>
<dbReference type="InterPro" id="IPR058637">
    <property type="entry name" value="YknX-like_C"/>
</dbReference>
<accession>A0ABU5S529</accession>
<feature type="domain" description="YknX-like C-terminal permuted SH3-like" evidence="6">
    <location>
        <begin position="302"/>
        <end position="366"/>
    </location>
</feature>
<evidence type="ECO:0000259" key="4">
    <source>
        <dbReference type="Pfam" id="PF25917"/>
    </source>
</evidence>
<evidence type="ECO:0000313" key="7">
    <source>
        <dbReference type="EMBL" id="MEA5403574.1"/>
    </source>
</evidence>
<proteinExistence type="inferred from homology"/>
<evidence type="ECO:0000259" key="6">
    <source>
        <dbReference type="Pfam" id="PF25989"/>
    </source>
</evidence>
<feature type="domain" description="Multidrug resistance protein MdtA-like beta-barrel" evidence="5">
    <location>
        <begin position="214"/>
        <end position="295"/>
    </location>
</feature>
<comment type="caution">
    <text evidence="7">The sequence shown here is derived from an EMBL/GenBank/DDBJ whole genome shotgun (WGS) entry which is preliminary data.</text>
</comment>
<name>A0ABU5S529_9BACT</name>
<feature type="domain" description="Multidrug resistance protein MdtA-like alpha-helical hairpin" evidence="3">
    <location>
        <begin position="107"/>
        <end position="176"/>
    </location>
</feature>
<evidence type="ECO:0000259" key="5">
    <source>
        <dbReference type="Pfam" id="PF25944"/>
    </source>
</evidence>
<dbReference type="Pfam" id="PF25944">
    <property type="entry name" value="Beta-barrel_RND"/>
    <property type="match status" value="1"/>
</dbReference>
<sequence length="380" mass="41073">MNRINMFFDKSTQLSIIAALFLLSSCGDKKAGQMPALPPVPVTIEAVQVTDASYHDEYPATVTALDVVELRPQVSGFITGVHFSDGSRVRKGQLLYSIDTQLYEANYDQAVANLSVQEANLAKAQKDANRFQELAKNDAVAKQLVDNADAALEVAKKQVEASKANIKGVQTNVRYTKVYAPFDGTIGISLVKKGAAVTAGQTILNTVSTDNQLAVDFNVDQKDIYYFSNLIQKGKANNDSTFTLAFGGDIYPHTGKILLMDRAVDPQTGTIKTRLAFPNPKNLLRSGMTGTVRVLSTSSKAVVIPYKAISEQLGEFFVYVPGDSSKVTQKRVQLGTALGTNIIVKDGLKEGDKIIVEGIQNLREGAVYTTEVPSATPAKK</sequence>
<dbReference type="InterPro" id="IPR058624">
    <property type="entry name" value="MdtA-like_HH"/>
</dbReference>
<dbReference type="RefSeq" id="WP_323329189.1">
    <property type="nucleotide sequence ID" value="NZ_JAYGIL010000012.1"/>
</dbReference>
<feature type="coiled-coil region" evidence="2">
    <location>
        <begin position="107"/>
        <end position="172"/>
    </location>
</feature>
<keyword evidence="8" id="KW-1185">Reference proteome</keyword>
<evidence type="ECO:0000259" key="3">
    <source>
        <dbReference type="Pfam" id="PF25876"/>
    </source>
</evidence>
<dbReference type="PROSITE" id="PS51257">
    <property type="entry name" value="PROKAR_LIPOPROTEIN"/>
    <property type="match status" value="1"/>
</dbReference>
<reference evidence="7 8" key="1">
    <citation type="submission" date="2023-12" db="EMBL/GenBank/DDBJ databases">
        <title>Novel species of the genus Arcicella isolated from rivers.</title>
        <authorList>
            <person name="Lu H."/>
        </authorList>
    </citation>
    <scope>NUCLEOTIDE SEQUENCE [LARGE SCALE GENOMIC DNA]</scope>
    <source>
        <strain evidence="7 8">DC2W</strain>
    </source>
</reference>
<gene>
    <name evidence="7" type="ORF">VB776_11680</name>
</gene>
<dbReference type="Gene3D" id="2.40.420.20">
    <property type="match status" value="1"/>
</dbReference>
<comment type="similarity">
    <text evidence="1">Belongs to the membrane fusion protein (MFP) (TC 8.A.1) family.</text>
</comment>
<protein>
    <submittedName>
        <fullName evidence="7">Efflux RND transporter periplasmic adaptor subunit</fullName>
    </submittedName>
</protein>
<dbReference type="SUPFAM" id="SSF111369">
    <property type="entry name" value="HlyD-like secretion proteins"/>
    <property type="match status" value="1"/>
</dbReference>
<dbReference type="Pfam" id="PF25876">
    <property type="entry name" value="HH_MFP_RND"/>
    <property type="match status" value="1"/>
</dbReference>
<dbReference type="NCBIfam" id="TIGR01730">
    <property type="entry name" value="RND_mfp"/>
    <property type="match status" value="1"/>
</dbReference>
<dbReference type="Proteomes" id="UP001303899">
    <property type="component" value="Unassembled WGS sequence"/>
</dbReference>
<organism evidence="7 8">
    <name type="scientific">Arcicella gelida</name>
    <dbReference type="NCBI Taxonomy" id="2984195"/>
    <lineage>
        <taxon>Bacteria</taxon>
        <taxon>Pseudomonadati</taxon>
        <taxon>Bacteroidota</taxon>
        <taxon>Cytophagia</taxon>
        <taxon>Cytophagales</taxon>
        <taxon>Flectobacillaceae</taxon>
        <taxon>Arcicella</taxon>
    </lineage>
</organism>
<evidence type="ECO:0000256" key="2">
    <source>
        <dbReference type="SAM" id="Coils"/>
    </source>
</evidence>
<evidence type="ECO:0000313" key="8">
    <source>
        <dbReference type="Proteomes" id="UP001303899"/>
    </source>
</evidence>
<dbReference type="Gene3D" id="1.10.287.470">
    <property type="entry name" value="Helix hairpin bin"/>
    <property type="match status" value="1"/>
</dbReference>
<dbReference type="Pfam" id="PF25989">
    <property type="entry name" value="YknX_C"/>
    <property type="match status" value="1"/>
</dbReference>
<dbReference type="InterPro" id="IPR006143">
    <property type="entry name" value="RND_pump_MFP"/>
</dbReference>
<evidence type="ECO:0000256" key="1">
    <source>
        <dbReference type="ARBA" id="ARBA00009477"/>
    </source>
</evidence>
<dbReference type="Gene3D" id="2.40.50.100">
    <property type="match status" value="1"/>
</dbReference>
<dbReference type="InterPro" id="IPR058625">
    <property type="entry name" value="MdtA-like_BSH"/>
</dbReference>
<dbReference type="Gene3D" id="2.40.30.170">
    <property type="match status" value="1"/>
</dbReference>
<dbReference type="PANTHER" id="PTHR30158">
    <property type="entry name" value="ACRA/E-RELATED COMPONENT OF DRUG EFFLUX TRANSPORTER"/>
    <property type="match status" value="1"/>
</dbReference>